<evidence type="ECO:0000259" key="7">
    <source>
        <dbReference type="PROSITE" id="PS51918"/>
    </source>
</evidence>
<evidence type="ECO:0000256" key="6">
    <source>
        <dbReference type="ARBA" id="ARBA00023014"/>
    </source>
</evidence>
<dbReference type="SUPFAM" id="SSF102114">
    <property type="entry name" value="Radical SAM enzymes"/>
    <property type="match status" value="1"/>
</dbReference>
<dbReference type="InterPro" id="IPR013785">
    <property type="entry name" value="Aldolase_TIM"/>
</dbReference>
<dbReference type="PANTHER" id="PTHR43787">
    <property type="entry name" value="FEMO COFACTOR BIOSYNTHESIS PROTEIN NIFB-RELATED"/>
    <property type="match status" value="1"/>
</dbReference>
<comment type="cofactor">
    <cofactor evidence="1">
        <name>[4Fe-4S] cluster</name>
        <dbReference type="ChEBI" id="CHEBI:49883"/>
    </cofactor>
</comment>
<dbReference type="InterPro" id="IPR040084">
    <property type="entry name" value="GTPase_Obg"/>
</dbReference>
<name>A0ABS2MP47_9FIRM</name>
<evidence type="ECO:0000256" key="3">
    <source>
        <dbReference type="ARBA" id="ARBA00022691"/>
    </source>
</evidence>
<reference evidence="8 9" key="1">
    <citation type="submission" date="2021-01" db="EMBL/GenBank/DDBJ databases">
        <title>Genomic Encyclopedia of Type Strains, Phase IV (KMG-IV): sequencing the most valuable type-strain genomes for metagenomic binning, comparative biology and taxonomic classification.</title>
        <authorList>
            <person name="Goeker M."/>
        </authorList>
    </citation>
    <scope>NUCLEOTIDE SEQUENCE [LARGE SCALE GENOMIC DNA]</scope>
    <source>
        <strain evidence="8 9">DSM 24436</strain>
    </source>
</reference>
<sequence>MQPDFIYGPVPSRRLGISLGVSPIPKKTCNYACVYCQLGRTNPMTNTRKMFFKVQEILNEFDYVLSKDIHFDVVTIVGEGEPTLYLGLDQLIRGIKSRTDKPVAVITNGALLYEDSVKEALMEADIVLPSFDAPDETLFKQINRPHGDLKYHRVLEGLSEFSKQFKGELWIEIMFVKGMNDTDEALEAFKKQLGKIQYNRLYINTPVRPPCEETAVAVSMERIEEISQKLGGLSIDFLVSEGFSSNIEDDLLAIKSIIKRHPMNQYEIQSFLDHRNCKEAYKVIKDLKASKDVKIKSYRGYDTYQIKV</sequence>
<dbReference type="PROSITE" id="PS51918">
    <property type="entry name" value="RADICAL_SAM"/>
    <property type="match status" value="1"/>
</dbReference>
<protein>
    <submittedName>
        <fullName evidence="8">Wyosine [tRNA(Phe)-imidazoG37] synthetase (Radical SAM superfamily)</fullName>
    </submittedName>
</protein>
<evidence type="ECO:0000313" key="8">
    <source>
        <dbReference type="EMBL" id="MBM7561171.1"/>
    </source>
</evidence>
<dbReference type="EMBL" id="JAFBDT010000003">
    <property type="protein sequence ID" value="MBM7561171.1"/>
    <property type="molecule type" value="Genomic_DNA"/>
</dbReference>
<keyword evidence="5" id="KW-0408">Iron</keyword>
<evidence type="ECO:0000256" key="2">
    <source>
        <dbReference type="ARBA" id="ARBA00022485"/>
    </source>
</evidence>
<dbReference type="RefSeq" id="WP_243423567.1">
    <property type="nucleotide sequence ID" value="NZ_JAFBDT010000003.1"/>
</dbReference>
<keyword evidence="4" id="KW-0479">Metal-binding</keyword>
<dbReference type="InterPro" id="IPR007197">
    <property type="entry name" value="rSAM"/>
</dbReference>
<dbReference type="SFLD" id="SFLDG01067">
    <property type="entry name" value="SPASM/twitch_domain_containing"/>
    <property type="match status" value="1"/>
</dbReference>
<feature type="domain" description="Radical SAM core" evidence="7">
    <location>
        <begin position="13"/>
        <end position="236"/>
    </location>
</feature>
<evidence type="ECO:0000313" key="9">
    <source>
        <dbReference type="Proteomes" id="UP000767854"/>
    </source>
</evidence>
<accession>A0ABS2MP47</accession>
<dbReference type="SFLD" id="SFLDG01083">
    <property type="entry name" value="Uncharacterised_Radical_SAM_Su"/>
    <property type="match status" value="1"/>
</dbReference>
<evidence type="ECO:0000256" key="5">
    <source>
        <dbReference type="ARBA" id="ARBA00023004"/>
    </source>
</evidence>
<dbReference type="Pfam" id="PF04055">
    <property type="entry name" value="Radical_SAM"/>
    <property type="match status" value="1"/>
</dbReference>
<dbReference type="PANTHER" id="PTHR43787:SF11">
    <property type="entry name" value="UPF0026 PROTEIN SLR1464"/>
    <property type="match status" value="1"/>
</dbReference>
<dbReference type="CDD" id="cd01335">
    <property type="entry name" value="Radical_SAM"/>
    <property type="match status" value="1"/>
</dbReference>
<dbReference type="InterPro" id="IPR058240">
    <property type="entry name" value="rSAM_sf"/>
</dbReference>
<evidence type="ECO:0000256" key="1">
    <source>
        <dbReference type="ARBA" id="ARBA00001966"/>
    </source>
</evidence>
<keyword evidence="9" id="KW-1185">Reference proteome</keyword>
<dbReference type="Gene3D" id="3.20.20.70">
    <property type="entry name" value="Aldolase class I"/>
    <property type="match status" value="1"/>
</dbReference>
<keyword evidence="2" id="KW-0004">4Fe-4S</keyword>
<gene>
    <name evidence="8" type="ORF">JOC49_000688</name>
</gene>
<dbReference type="SFLD" id="SFLDS00029">
    <property type="entry name" value="Radical_SAM"/>
    <property type="match status" value="1"/>
</dbReference>
<keyword evidence="6" id="KW-0411">Iron-sulfur</keyword>
<evidence type="ECO:0000256" key="4">
    <source>
        <dbReference type="ARBA" id="ARBA00022723"/>
    </source>
</evidence>
<dbReference type="Proteomes" id="UP000767854">
    <property type="component" value="Unassembled WGS sequence"/>
</dbReference>
<organism evidence="8 9">
    <name type="scientific">Fusibacter tunisiensis</name>
    <dbReference type="NCBI Taxonomy" id="1008308"/>
    <lineage>
        <taxon>Bacteria</taxon>
        <taxon>Bacillati</taxon>
        <taxon>Bacillota</taxon>
        <taxon>Clostridia</taxon>
        <taxon>Eubacteriales</taxon>
        <taxon>Eubacteriales Family XII. Incertae Sedis</taxon>
        <taxon>Fusibacter</taxon>
    </lineage>
</organism>
<keyword evidence="3" id="KW-0949">S-adenosyl-L-methionine</keyword>
<comment type="caution">
    <text evidence="8">The sequence shown here is derived from an EMBL/GenBank/DDBJ whole genome shotgun (WGS) entry which is preliminary data.</text>
</comment>
<proteinExistence type="predicted"/>